<evidence type="ECO:0000256" key="16">
    <source>
        <dbReference type="ARBA" id="ARBA00023209"/>
    </source>
</evidence>
<evidence type="ECO:0000256" key="13">
    <source>
        <dbReference type="ARBA" id="ARBA00022989"/>
    </source>
</evidence>
<proteinExistence type="inferred from homology"/>
<evidence type="ECO:0000256" key="15">
    <source>
        <dbReference type="ARBA" id="ARBA00023136"/>
    </source>
</evidence>
<feature type="transmembrane region" description="Helical" evidence="19">
    <location>
        <begin position="129"/>
        <end position="148"/>
    </location>
</feature>
<accession>A0A1B8Q8J4</accession>
<keyword evidence="9" id="KW-0444">Lipid biosynthesis</keyword>
<name>A0A1B8Q8J4_9GAMM</name>
<dbReference type="STRING" id="34059.A9308_01750"/>
<dbReference type="UniPathway" id="UPA00557">
    <property type="reaction ID" value="UER00614"/>
</dbReference>
<feature type="transmembrane region" description="Helical" evidence="19">
    <location>
        <begin position="216"/>
        <end position="237"/>
    </location>
</feature>
<evidence type="ECO:0000256" key="10">
    <source>
        <dbReference type="ARBA" id="ARBA00022679"/>
    </source>
</evidence>
<dbReference type="PANTHER" id="PTHR46382:SF1">
    <property type="entry name" value="PHOSPHATIDATE CYTIDYLYLTRANSFERASE"/>
    <property type="match status" value="1"/>
</dbReference>
<evidence type="ECO:0000256" key="5">
    <source>
        <dbReference type="ARBA" id="ARBA00010185"/>
    </source>
</evidence>
<evidence type="ECO:0000256" key="9">
    <source>
        <dbReference type="ARBA" id="ARBA00022516"/>
    </source>
</evidence>
<dbReference type="InterPro" id="IPR000374">
    <property type="entry name" value="PC_trans"/>
</dbReference>
<evidence type="ECO:0000256" key="12">
    <source>
        <dbReference type="ARBA" id="ARBA00022695"/>
    </source>
</evidence>
<dbReference type="Proteomes" id="UP000255193">
    <property type="component" value="Unassembled WGS sequence"/>
</dbReference>
<keyword evidence="13 19" id="KW-1133">Transmembrane helix</keyword>
<gene>
    <name evidence="21" type="primary">cdsA</name>
    <name evidence="20" type="ORF">A9308_01750</name>
    <name evidence="21" type="ORF">NCTC11091_00975</name>
</gene>
<keyword evidence="17" id="KW-1208">Phospholipid metabolism</keyword>
<keyword evidence="11 18" id="KW-0812">Transmembrane</keyword>
<reference evidence="20 22" key="1">
    <citation type="submission" date="2016-06" db="EMBL/GenBank/DDBJ databases">
        <title>Draft genome of Moraxella atlantae CCUG 66109.</title>
        <authorList>
            <person name="Salva-Serra F."/>
            <person name="Engstrom-Jakobsson H."/>
            <person name="Thorell K."/>
            <person name="Gonzales-Siles L."/>
            <person name="Karlsson R."/>
            <person name="Boulund F."/>
            <person name="Engstrand L."/>
            <person name="Kristiansson E."/>
            <person name="Moore E."/>
        </authorList>
    </citation>
    <scope>NUCLEOTIDE SEQUENCE [LARGE SCALE GENOMIC DNA]</scope>
    <source>
        <strain evidence="20 22">CCUG 66109</strain>
    </source>
</reference>
<dbReference type="PROSITE" id="PS01315">
    <property type="entry name" value="CDS"/>
    <property type="match status" value="1"/>
</dbReference>
<dbReference type="GO" id="GO:0016024">
    <property type="term" value="P:CDP-diacylglycerol biosynthetic process"/>
    <property type="evidence" value="ECO:0007669"/>
    <property type="project" value="UniProtKB-UniPathway"/>
</dbReference>
<reference evidence="21 23" key="2">
    <citation type="submission" date="2018-06" db="EMBL/GenBank/DDBJ databases">
        <authorList>
            <consortium name="Pathogen Informatics"/>
            <person name="Doyle S."/>
        </authorList>
    </citation>
    <scope>NUCLEOTIDE SEQUENCE [LARGE SCALE GENOMIC DNA]</scope>
    <source>
        <strain evidence="21 23">NCTC11091</strain>
    </source>
</reference>
<dbReference type="RefSeq" id="WP_067058694.1">
    <property type="nucleotide sequence ID" value="NZ_JAPDKM010000001.1"/>
</dbReference>
<evidence type="ECO:0000256" key="7">
    <source>
        <dbReference type="ARBA" id="ARBA00019373"/>
    </source>
</evidence>
<evidence type="ECO:0000256" key="17">
    <source>
        <dbReference type="ARBA" id="ARBA00023264"/>
    </source>
</evidence>
<evidence type="ECO:0000313" key="21">
    <source>
        <dbReference type="EMBL" id="STY95184.1"/>
    </source>
</evidence>
<evidence type="ECO:0000256" key="14">
    <source>
        <dbReference type="ARBA" id="ARBA00023098"/>
    </source>
</evidence>
<evidence type="ECO:0000256" key="19">
    <source>
        <dbReference type="SAM" id="Phobius"/>
    </source>
</evidence>
<dbReference type="Proteomes" id="UP000092508">
    <property type="component" value="Unassembled WGS sequence"/>
</dbReference>
<keyword evidence="14" id="KW-0443">Lipid metabolism</keyword>
<evidence type="ECO:0000256" key="3">
    <source>
        <dbReference type="ARBA" id="ARBA00005119"/>
    </source>
</evidence>
<sequence length="293" mass="32047">MWQRIRTAVVLLILVGVAMFALPSPVLMLPLLLFAAAVAGYEWTKITAPNAEASQVTLPQTTLPTVTRQNAQYAYIYATATLLATAQALWFAPSWVILWVAACVVWLLVIGWVKAYPENIQRWYHPQRLAVLGVLLIAATMTAVFALWQQSPWLLLYVFVLVWCADSGAYFVGRKFGRRKMAPVVSPNKSIEGLLGGLAAGSLVVLAVAFGRFGAWSGLAIALFLLLSLITIVMSVFGDLFESMLKRHAGVKDSGRILPGHGGILDRIDSQLSAMPIFAFGFWALQHFLGVTI</sequence>
<keyword evidence="12 18" id="KW-0548">Nucleotidyltransferase</keyword>
<organism evidence="20 22">
    <name type="scientific">Faucicola atlantae</name>
    <dbReference type="NCBI Taxonomy" id="34059"/>
    <lineage>
        <taxon>Bacteria</taxon>
        <taxon>Pseudomonadati</taxon>
        <taxon>Pseudomonadota</taxon>
        <taxon>Gammaproteobacteria</taxon>
        <taxon>Moraxellales</taxon>
        <taxon>Moraxellaceae</taxon>
        <taxon>Faucicola</taxon>
    </lineage>
</organism>
<evidence type="ECO:0000313" key="23">
    <source>
        <dbReference type="Proteomes" id="UP000255193"/>
    </source>
</evidence>
<keyword evidence="16" id="KW-0594">Phospholipid biosynthesis</keyword>
<dbReference type="EMBL" id="UGQA01000001">
    <property type="protein sequence ID" value="STY95184.1"/>
    <property type="molecule type" value="Genomic_DNA"/>
</dbReference>
<comment type="similarity">
    <text evidence="5 18">Belongs to the CDS family.</text>
</comment>
<evidence type="ECO:0000256" key="4">
    <source>
        <dbReference type="ARBA" id="ARBA00005189"/>
    </source>
</evidence>
<feature type="transmembrane region" description="Helical" evidence="19">
    <location>
        <begin position="193"/>
        <end position="210"/>
    </location>
</feature>
<evidence type="ECO:0000256" key="1">
    <source>
        <dbReference type="ARBA" id="ARBA00001698"/>
    </source>
</evidence>
<dbReference type="EC" id="2.7.7.41" evidence="6 18"/>
<keyword evidence="10 18" id="KW-0808">Transferase</keyword>
<dbReference type="EMBL" id="LZMZ01000054">
    <property type="protein sequence ID" value="OBX72999.1"/>
    <property type="molecule type" value="Genomic_DNA"/>
</dbReference>
<comment type="catalytic activity">
    <reaction evidence="1 18">
        <text>a 1,2-diacyl-sn-glycero-3-phosphate + CTP + H(+) = a CDP-1,2-diacyl-sn-glycerol + diphosphate</text>
        <dbReference type="Rhea" id="RHEA:16229"/>
        <dbReference type="ChEBI" id="CHEBI:15378"/>
        <dbReference type="ChEBI" id="CHEBI:33019"/>
        <dbReference type="ChEBI" id="CHEBI:37563"/>
        <dbReference type="ChEBI" id="CHEBI:58332"/>
        <dbReference type="ChEBI" id="CHEBI:58608"/>
        <dbReference type="EC" id="2.7.7.41"/>
    </reaction>
</comment>
<feature type="transmembrane region" description="Helical" evidence="19">
    <location>
        <begin position="154"/>
        <end position="172"/>
    </location>
</feature>
<keyword evidence="15 19" id="KW-0472">Membrane</keyword>
<evidence type="ECO:0000256" key="2">
    <source>
        <dbReference type="ARBA" id="ARBA00004651"/>
    </source>
</evidence>
<evidence type="ECO:0000313" key="20">
    <source>
        <dbReference type="EMBL" id="OBX72999.1"/>
    </source>
</evidence>
<dbReference type="AlphaFoldDB" id="A0A1B8Q8J4"/>
<evidence type="ECO:0000256" key="11">
    <source>
        <dbReference type="ARBA" id="ARBA00022692"/>
    </source>
</evidence>
<comment type="subcellular location">
    <subcellularLocation>
        <location evidence="2">Cell membrane</location>
        <topology evidence="2">Multi-pass membrane protein</topology>
    </subcellularLocation>
</comment>
<comment type="pathway">
    <text evidence="4">Lipid metabolism.</text>
</comment>
<evidence type="ECO:0000256" key="18">
    <source>
        <dbReference type="RuleBase" id="RU003938"/>
    </source>
</evidence>
<dbReference type="PANTHER" id="PTHR46382">
    <property type="entry name" value="PHOSPHATIDATE CYTIDYLYLTRANSFERASE"/>
    <property type="match status" value="1"/>
</dbReference>
<feature type="transmembrane region" description="Helical" evidence="19">
    <location>
        <begin position="96"/>
        <end position="117"/>
    </location>
</feature>
<keyword evidence="8" id="KW-1003">Cell membrane</keyword>
<protein>
    <recommendedName>
        <fullName evidence="7 18">Phosphatidate cytidylyltransferase</fullName>
        <ecNumber evidence="6 18">2.7.7.41</ecNumber>
    </recommendedName>
</protein>
<evidence type="ECO:0000256" key="6">
    <source>
        <dbReference type="ARBA" id="ARBA00012487"/>
    </source>
</evidence>
<dbReference type="Pfam" id="PF01148">
    <property type="entry name" value="CTP_transf_1"/>
    <property type="match status" value="1"/>
</dbReference>
<evidence type="ECO:0000313" key="22">
    <source>
        <dbReference type="Proteomes" id="UP000092508"/>
    </source>
</evidence>
<dbReference type="GO" id="GO:0005886">
    <property type="term" value="C:plasma membrane"/>
    <property type="evidence" value="ECO:0007669"/>
    <property type="project" value="UniProtKB-SubCell"/>
</dbReference>
<dbReference type="GO" id="GO:0004605">
    <property type="term" value="F:phosphatidate cytidylyltransferase activity"/>
    <property type="evidence" value="ECO:0007669"/>
    <property type="project" value="UniProtKB-EC"/>
</dbReference>
<evidence type="ECO:0000256" key="8">
    <source>
        <dbReference type="ARBA" id="ARBA00022475"/>
    </source>
</evidence>
<comment type="pathway">
    <text evidence="3 18">Phospholipid metabolism; CDP-diacylglycerol biosynthesis; CDP-diacylglycerol from sn-glycerol 3-phosphate: step 3/3.</text>
</comment>
<dbReference type="OrthoDB" id="9799199at2"/>